<organism evidence="1 2">
    <name type="scientific">Halovenus rubra</name>
    <dbReference type="NCBI Taxonomy" id="869890"/>
    <lineage>
        <taxon>Archaea</taxon>
        <taxon>Methanobacteriati</taxon>
        <taxon>Methanobacteriota</taxon>
        <taxon>Stenosarchaea group</taxon>
        <taxon>Halobacteria</taxon>
        <taxon>Halobacteriales</taxon>
        <taxon>Haloarculaceae</taxon>
        <taxon>Halovenus</taxon>
    </lineage>
</organism>
<protein>
    <submittedName>
        <fullName evidence="1">Uncharacterized protein</fullName>
    </submittedName>
</protein>
<dbReference type="RefSeq" id="WP_267635764.1">
    <property type="nucleotide sequence ID" value="NZ_JAODIY010000001.1"/>
</dbReference>
<evidence type="ECO:0000313" key="2">
    <source>
        <dbReference type="Proteomes" id="UP001596414"/>
    </source>
</evidence>
<comment type="caution">
    <text evidence="1">The sequence shown here is derived from an EMBL/GenBank/DDBJ whole genome shotgun (WGS) entry which is preliminary data.</text>
</comment>
<evidence type="ECO:0000313" key="1">
    <source>
        <dbReference type="EMBL" id="MFC7127699.1"/>
    </source>
</evidence>
<gene>
    <name evidence="1" type="ORF">ACFQJ7_17020</name>
</gene>
<dbReference type="AlphaFoldDB" id="A0ABD5XDQ6"/>
<name>A0ABD5XDQ6_9EURY</name>
<proteinExistence type="predicted"/>
<reference evidence="1 2" key="1">
    <citation type="journal article" date="2014" name="Int. J. Syst. Evol. Microbiol.">
        <title>Complete genome sequence of Corynebacterium casei LMG S-19264T (=DSM 44701T), isolated from a smear-ripened cheese.</title>
        <authorList>
            <consortium name="US DOE Joint Genome Institute (JGI-PGF)"/>
            <person name="Walter F."/>
            <person name="Albersmeier A."/>
            <person name="Kalinowski J."/>
            <person name="Ruckert C."/>
        </authorList>
    </citation>
    <scope>NUCLEOTIDE SEQUENCE [LARGE SCALE GENOMIC DNA]</scope>
    <source>
        <strain evidence="1 2">CGMCC 4.7215</strain>
    </source>
</reference>
<accession>A0ABD5XDQ6</accession>
<dbReference type="Proteomes" id="UP001596414">
    <property type="component" value="Unassembled WGS sequence"/>
</dbReference>
<sequence length="202" mass="21642">MPELRRDQRDARVPAFVGRDCVGDALGDEDGLARLDGLKAVDGLVDGDVFLRVGELGVLPAHEVGGVAVVPGRAAALVPGQPRDSVHRPTVHVEVWEDIAPLPERREVLGEQAGPEYRVSVVALPHQVVEERRLVGRGPAEPLRVDSLGVLPAHALEVFRDVVGIDLLFRDSVDQAAGRLLATGIEVRSGHAELPRNNLTGD</sequence>
<dbReference type="EMBL" id="JBHSZQ010000051">
    <property type="protein sequence ID" value="MFC7127699.1"/>
    <property type="molecule type" value="Genomic_DNA"/>
</dbReference>